<keyword evidence="1" id="KW-0732">Signal</keyword>
<accession>A0A841EL38</accession>
<reference evidence="3 4" key="1">
    <citation type="submission" date="2020-08" db="EMBL/GenBank/DDBJ databases">
        <title>Functional genomics of gut bacteria from endangered species of beetles.</title>
        <authorList>
            <person name="Carlos-Shanley C."/>
        </authorList>
    </citation>
    <scope>NUCLEOTIDE SEQUENCE [LARGE SCALE GENOMIC DNA]</scope>
    <source>
        <strain evidence="3 4">S00070</strain>
    </source>
</reference>
<dbReference type="Pfam" id="PF04187">
    <property type="entry name" value="Cofac_haem_bdg"/>
    <property type="match status" value="1"/>
</dbReference>
<keyword evidence="4" id="KW-1185">Reference proteome</keyword>
<feature type="chain" id="PRO_5032884247" evidence="1">
    <location>
        <begin position="19"/>
        <end position="292"/>
    </location>
</feature>
<gene>
    <name evidence="3" type="ORF">HNP25_000768</name>
</gene>
<proteinExistence type="predicted"/>
<organism evidence="3 4">
    <name type="scientific">Arcicella rosea</name>
    <dbReference type="NCBI Taxonomy" id="502909"/>
    <lineage>
        <taxon>Bacteria</taxon>
        <taxon>Pseudomonadati</taxon>
        <taxon>Bacteroidota</taxon>
        <taxon>Cytophagia</taxon>
        <taxon>Cytophagales</taxon>
        <taxon>Flectobacillaceae</taxon>
        <taxon>Arcicella</taxon>
    </lineage>
</organism>
<evidence type="ECO:0000256" key="1">
    <source>
        <dbReference type="SAM" id="SignalP"/>
    </source>
</evidence>
<evidence type="ECO:0000259" key="2">
    <source>
        <dbReference type="Pfam" id="PF04187"/>
    </source>
</evidence>
<evidence type="ECO:0000313" key="4">
    <source>
        <dbReference type="Proteomes" id="UP000524404"/>
    </source>
</evidence>
<comment type="caution">
    <text evidence="3">The sequence shown here is derived from an EMBL/GenBank/DDBJ whole genome shotgun (WGS) entry which is preliminary data.</text>
</comment>
<dbReference type="RefSeq" id="WP_184130503.1">
    <property type="nucleotide sequence ID" value="NZ_JACHKT010000003.1"/>
</dbReference>
<dbReference type="CDD" id="cd14727">
    <property type="entry name" value="ChanN-like"/>
    <property type="match status" value="1"/>
</dbReference>
<dbReference type="SUPFAM" id="SSF159501">
    <property type="entry name" value="EreA/ChaN-like"/>
    <property type="match status" value="1"/>
</dbReference>
<name>A0A841EL38_9BACT</name>
<dbReference type="Proteomes" id="UP000524404">
    <property type="component" value="Unassembled WGS sequence"/>
</dbReference>
<dbReference type="InterPro" id="IPR007314">
    <property type="entry name" value="Cofac_haem-bd_dom"/>
</dbReference>
<dbReference type="Gene3D" id="3.40.50.11550">
    <property type="match status" value="1"/>
</dbReference>
<sequence>MKTYLSAIILMLFTCALSSDKPAYLLYNKNLKEVSYQKMLKELAEADIVFFGELHDNSLNHWLELQVTKDLYKEKKEKLVLGAEMFEADNQTVLNEYLKGFITAKQFETEAKVWQNYQTDYKPLLDFALKNKLNFVATNIPRRYASMVSKGGLEALNQLSEDAKKNIAPLPIEVDLTLPAYAEMMKMGGMHGSGGTSISAENITKAQIIKDATMANFILKNWQQEQCFLHYNGSYHSNNFEGIVWHLKRKNPALKIMTINTVEASDIENPSEKVKNSADFIFVIPDDMTKSY</sequence>
<feature type="signal peptide" evidence="1">
    <location>
        <begin position="1"/>
        <end position="18"/>
    </location>
</feature>
<protein>
    <submittedName>
        <fullName evidence="3">Putative iron-regulated protein</fullName>
    </submittedName>
</protein>
<dbReference type="EMBL" id="JACHKT010000003">
    <property type="protein sequence ID" value="MBB6002119.1"/>
    <property type="molecule type" value="Genomic_DNA"/>
</dbReference>
<feature type="domain" description="Haem-binding uptake Tiki superfamily ChaN" evidence="2">
    <location>
        <begin position="39"/>
        <end position="247"/>
    </location>
</feature>
<evidence type="ECO:0000313" key="3">
    <source>
        <dbReference type="EMBL" id="MBB6002119.1"/>
    </source>
</evidence>
<dbReference type="AlphaFoldDB" id="A0A841EL38"/>